<name>A0A9W7L550_9STRA</name>
<feature type="transmembrane region" description="Helical" evidence="7">
    <location>
        <begin position="244"/>
        <end position="263"/>
    </location>
</feature>
<dbReference type="SUPFAM" id="SSF103473">
    <property type="entry name" value="MFS general substrate transporter"/>
    <property type="match status" value="1"/>
</dbReference>
<dbReference type="PROSITE" id="PS50850">
    <property type="entry name" value="MFS"/>
    <property type="match status" value="1"/>
</dbReference>
<feature type="transmembrane region" description="Helical" evidence="7">
    <location>
        <begin position="467"/>
        <end position="487"/>
    </location>
</feature>
<dbReference type="InterPro" id="IPR050189">
    <property type="entry name" value="MFS_Efflux_Transporters"/>
</dbReference>
<protein>
    <recommendedName>
        <fullName evidence="8">Major facilitator superfamily (MFS) profile domain-containing protein</fullName>
    </recommendedName>
</protein>
<evidence type="ECO:0000256" key="7">
    <source>
        <dbReference type="SAM" id="Phobius"/>
    </source>
</evidence>
<feature type="region of interest" description="Disordered" evidence="6">
    <location>
        <begin position="1"/>
        <end position="27"/>
    </location>
</feature>
<dbReference type="GO" id="GO:0005886">
    <property type="term" value="C:plasma membrane"/>
    <property type="evidence" value="ECO:0007669"/>
    <property type="project" value="UniProtKB-SubCell"/>
</dbReference>
<sequence length="501" mass="52076">MSQKNLKPSSFDNDNDNGSNIDAPNTQSTLTVDSISNYIRTDLSTYSVGMAHETPEMISRRLLSRLSSPSVSGSASEIHDMSGKVDIKALMPLTTSMLLVGSCVGMITPIMPYIVEDLSLSTAQFGYVISAFGFAKLLGNIPSAILVERHGRKPYLVYSLLAVGAGTAGIGFAGALDQLLACRLAVGLGVAALSTSATLTITDISTPNNRASTMAPVMAAFAAGTALGPAVGGILADSIGVQNTFSMIGVAFLGNAVLNGTFLTETKSRVSRGGRLVYSEKDKEEEANETFWTACTTAVGQWQPLLKNRHVRNAIILNSCYWVSLSGAQMTLLPLFLTDPTLPFAMTAATLGKVYAGMSIVQVLGSQPLAILTDKIGKKPVIIAGSAIVGGSICLLTQCSTLETLAATLGLWSVGGVFLSTAPIAYVSDLVEEGERAQAIALLRTCGDVGLLVGATTTGMLADISSIEGAMAFSGGVLLTATSWYVASGRMGGNNNQKDAS</sequence>
<proteinExistence type="predicted"/>
<evidence type="ECO:0000256" key="6">
    <source>
        <dbReference type="SAM" id="MobiDB-lite"/>
    </source>
</evidence>
<evidence type="ECO:0000313" key="9">
    <source>
        <dbReference type="EMBL" id="GMI30733.1"/>
    </source>
</evidence>
<feature type="transmembrane region" description="Helical" evidence="7">
    <location>
        <begin position="439"/>
        <end position="461"/>
    </location>
</feature>
<evidence type="ECO:0000256" key="4">
    <source>
        <dbReference type="ARBA" id="ARBA00022989"/>
    </source>
</evidence>
<dbReference type="EMBL" id="BRYA01000722">
    <property type="protein sequence ID" value="GMI30733.1"/>
    <property type="molecule type" value="Genomic_DNA"/>
</dbReference>
<feature type="compositionally biased region" description="Low complexity" evidence="6">
    <location>
        <begin position="9"/>
        <end position="22"/>
    </location>
</feature>
<keyword evidence="4 7" id="KW-1133">Transmembrane helix</keyword>
<dbReference type="PANTHER" id="PTHR43124">
    <property type="entry name" value="PURINE EFFLUX PUMP PBUE"/>
    <property type="match status" value="1"/>
</dbReference>
<dbReference type="Pfam" id="PF07690">
    <property type="entry name" value="MFS_1"/>
    <property type="match status" value="1"/>
</dbReference>
<feature type="domain" description="Major facilitator superfamily (MFS) profile" evidence="8">
    <location>
        <begin position="89"/>
        <end position="501"/>
    </location>
</feature>
<organism evidence="9 10">
    <name type="scientific">Triparma columacea</name>
    <dbReference type="NCBI Taxonomy" id="722753"/>
    <lineage>
        <taxon>Eukaryota</taxon>
        <taxon>Sar</taxon>
        <taxon>Stramenopiles</taxon>
        <taxon>Ochrophyta</taxon>
        <taxon>Bolidophyceae</taxon>
        <taxon>Parmales</taxon>
        <taxon>Triparmaceae</taxon>
        <taxon>Triparma</taxon>
    </lineage>
</organism>
<dbReference type="Gene3D" id="1.20.1250.20">
    <property type="entry name" value="MFS general substrate transporter like domains"/>
    <property type="match status" value="2"/>
</dbReference>
<dbReference type="CDD" id="cd17325">
    <property type="entry name" value="MFS_MdtG_SLC18_like"/>
    <property type="match status" value="1"/>
</dbReference>
<accession>A0A9W7L550</accession>
<feature type="transmembrane region" description="Helical" evidence="7">
    <location>
        <begin position="155"/>
        <end position="174"/>
    </location>
</feature>
<dbReference type="PANTHER" id="PTHR43124:SF3">
    <property type="entry name" value="CHLORAMPHENICOL EFFLUX PUMP RV0191"/>
    <property type="match status" value="1"/>
</dbReference>
<evidence type="ECO:0000256" key="1">
    <source>
        <dbReference type="ARBA" id="ARBA00004651"/>
    </source>
</evidence>
<dbReference type="InterPro" id="IPR020846">
    <property type="entry name" value="MFS_dom"/>
</dbReference>
<reference evidence="10" key="1">
    <citation type="journal article" date="2023" name="Commun. Biol.">
        <title>Genome analysis of Parmales, the sister group of diatoms, reveals the evolutionary specialization of diatoms from phago-mixotrophs to photoautotrophs.</title>
        <authorList>
            <person name="Ban H."/>
            <person name="Sato S."/>
            <person name="Yoshikawa S."/>
            <person name="Yamada K."/>
            <person name="Nakamura Y."/>
            <person name="Ichinomiya M."/>
            <person name="Sato N."/>
            <person name="Blanc-Mathieu R."/>
            <person name="Endo H."/>
            <person name="Kuwata A."/>
            <person name="Ogata H."/>
        </authorList>
    </citation>
    <scope>NUCLEOTIDE SEQUENCE [LARGE SCALE GENOMIC DNA]</scope>
</reference>
<feature type="transmembrane region" description="Helical" evidence="7">
    <location>
        <begin position="404"/>
        <end position="427"/>
    </location>
</feature>
<evidence type="ECO:0000256" key="2">
    <source>
        <dbReference type="ARBA" id="ARBA00022475"/>
    </source>
</evidence>
<evidence type="ECO:0000256" key="5">
    <source>
        <dbReference type="ARBA" id="ARBA00023136"/>
    </source>
</evidence>
<keyword evidence="2" id="KW-1003">Cell membrane</keyword>
<gene>
    <name evidence="9" type="ORF">TrCOL_g766</name>
</gene>
<comment type="subcellular location">
    <subcellularLocation>
        <location evidence="1">Cell membrane</location>
        <topology evidence="1">Multi-pass membrane protein</topology>
    </subcellularLocation>
</comment>
<dbReference type="InterPro" id="IPR036259">
    <property type="entry name" value="MFS_trans_sf"/>
</dbReference>
<evidence type="ECO:0000256" key="3">
    <source>
        <dbReference type="ARBA" id="ARBA00022692"/>
    </source>
</evidence>
<keyword evidence="3 7" id="KW-0812">Transmembrane</keyword>
<feature type="transmembrane region" description="Helical" evidence="7">
    <location>
        <begin position="315"/>
        <end position="336"/>
    </location>
</feature>
<dbReference type="Proteomes" id="UP001165065">
    <property type="component" value="Unassembled WGS sequence"/>
</dbReference>
<feature type="transmembrane region" description="Helical" evidence="7">
    <location>
        <begin position="180"/>
        <end position="201"/>
    </location>
</feature>
<feature type="transmembrane region" description="Helical" evidence="7">
    <location>
        <begin position="213"/>
        <end position="232"/>
    </location>
</feature>
<evidence type="ECO:0000259" key="8">
    <source>
        <dbReference type="PROSITE" id="PS50850"/>
    </source>
</evidence>
<comment type="caution">
    <text evidence="9">The sequence shown here is derived from an EMBL/GenBank/DDBJ whole genome shotgun (WGS) entry which is preliminary data.</text>
</comment>
<dbReference type="OrthoDB" id="419616at2759"/>
<keyword evidence="5 7" id="KW-0472">Membrane</keyword>
<dbReference type="GO" id="GO:0022857">
    <property type="term" value="F:transmembrane transporter activity"/>
    <property type="evidence" value="ECO:0007669"/>
    <property type="project" value="InterPro"/>
</dbReference>
<evidence type="ECO:0000313" key="10">
    <source>
        <dbReference type="Proteomes" id="UP001165065"/>
    </source>
</evidence>
<feature type="transmembrane region" description="Helical" evidence="7">
    <location>
        <begin position="89"/>
        <end position="115"/>
    </location>
</feature>
<dbReference type="AlphaFoldDB" id="A0A9W7L550"/>
<dbReference type="InterPro" id="IPR011701">
    <property type="entry name" value="MFS"/>
</dbReference>
<keyword evidence="10" id="KW-1185">Reference proteome</keyword>
<feature type="transmembrane region" description="Helical" evidence="7">
    <location>
        <begin position="127"/>
        <end position="148"/>
    </location>
</feature>